<sequence length="221" mass="24004">MSIVRGPQGYFISTLLSSETWLAHAFGTAAVPPPHVYLVLKQVHSNVVKLAGECLPEMEGDGLITNEPGLFVAAKSADCVPLLLADPVNHVVAAVHAGWRGSLGNIAGAAIARMTSEYDTRPSDLRAALGPSIGPCCFEVGPEVAVLFRDIFSERDDLDRRTTIDLWETNSRHLQQAGLSPERIDTPPPCTCCGGEEFYSWRRDRVLGQRMFAAIGRLPNH</sequence>
<evidence type="ECO:0000256" key="2">
    <source>
        <dbReference type="ARBA" id="ARBA00007353"/>
    </source>
</evidence>
<comment type="catalytic activity">
    <reaction evidence="1">
        <text>inosine + phosphate = alpha-D-ribose 1-phosphate + hypoxanthine</text>
        <dbReference type="Rhea" id="RHEA:27646"/>
        <dbReference type="ChEBI" id="CHEBI:17368"/>
        <dbReference type="ChEBI" id="CHEBI:17596"/>
        <dbReference type="ChEBI" id="CHEBI:43474"/>
        <dbReference type="ChEBI" id="CHEBI:57720"/>
        <dbReference type="EC" id="2.4.2.1"/>
    </reaction>
    <physiologicalReaction direction="left-to-right" evidence="1">
        <dbReference type="Rhea" id="RHEA:27647"/>
    </physiologicalReaction>
</comment>
<dbReference type="PANTHER" id="PTHR30616:SF2">
    <property type="entry name" value="PURINE NUCLEOSIDE PHOSPHORYLASE LACC1"/>
    <property type="match status" value="1"/>
</dbReference>
<evidence type="ECO:0000256" key="5">
    <source>
        <dbReference type="ARBA" id="ARBA00022801"/>
    </source>
</evidence>
<dbReference type="Pfam" id="PF02578">
    <property type="entry name" value="Cu-oxidase_4"/>
    <property type="match status" value="1"/>
</dbReference>
<comment type="catalytic activity">
    <reaction evidence="7">
        <text>adenosine + H2O + H(+) = inosine + NH4(+)</text>
        <dbReference type="Rhea" id="RHEA:24408"/>
        <dbReference type="ChEBI" id="CHEBI:15377"/>
        <dbReference type="ChEBI" id="CHEBI:15378"/>
        <dbReference type="ChEBI" id="CHEBI:16335"/>
        <dbReference type="ChEBI" id="CHEBI:17596"/>
        <dbReference type="ChEBI" id="CHEBI:28938"/>
        <dbReference type="EC" id="3.5.4.4"/>
    </reaction>
    <physiologicalReaction direction="left-to-right" evidence="7">
        <dbReference type="Rhea" id="RHEA:24409"/>
    </physiologicalReaction>
</comment>
<comment type="catalytic activity">
    <reaction evidence="9">
        <text>S-methyl-5'-thioadenosine + phosphate = 5-(methylsulfanyl)-alpha-D-ribose 1-phosphate + adenine</text>
        <dbReference type="Rhea" id="RHEA:11852"/>
        <dbReference type="ChEBI" id="CHEBI:16708"/>
        <dbReference type="ChEBI" id="CHEBI:17509"/>
        <dbReference type="ChEBI" id="CHEBI:43474"/>
        <dbReference type="ChEBI" id="CHEBI:58533"/>
        <dbReference type="EC" id="2.4.2.28"/>
    </reaction>
    <physiologicalReaction direction="left-to-right" evidence="9">
        <dbReference type="Rhea" id="RHEA:11853"/>
    </physiologicalReaction>
</comment>
<dbReference type="SUPFAM" id="SSF64438">
    <property type="entry name" value="CNF1/YfiH-like putative cysteine hydrolases"/>
    <property type="match status" value="1"/>
</dbReference>
<comment type="similarity">
    <text evidence="2 10">Belongs to the purine nucleoside phosphorylase YfiH/LACC1 family.</text>
</comment>
<keyword evidence="4" id="KW-0479">Metal-binding</keyword>
<keyword evidence="12" id="KW-1185">Reference proteome</keyword>
<evidence type="ECO:0000256" key="7">
    <source>
        <dbReference type="ARBA" id="ARBA00047989"/>
    </source>
</evidence>
<accession>A0A7S7NP16</accession>
<evidence type="ECO:0000256" key="10">
    <source>
        <dbReference type="RuleBase" id="RU361274"/>
    </source>
</evidence>
<dbReference type="GO" id="GO:0016787">
    <property type="term" value="F:hydrolase activity"/>
    <property type="evidence" value="ECO:0007669"/>
    <property type="project" value="UniProtKB-KW"/>
</dbReference>
<dbReference type="InterPro" id="IPR038371">
    <property type="entry name" value="Cu_polyphenol_OxRdtase_sf"/>
</dbReference>
<dbReference type="RefSeq" id="WP_194448837.1">
    <property type="nucleotide sequence ID" value="NZ_CP063849.1"/>
</dbReference>
<dbReference type="EMBL" id="CP063849">
    <property type="protein sequence ID" value="QOY87168.1"/>
    <property type="molecule type" value="Genomic_DNA"/>
</dbReference>
<evidence type="ECO:0000256" key="1">
    <source>
        <dbReference type="ARBA" id="ARBA00000553"/>
    </source>
</evidence>
<dbReference type="Proteomes" id="UP000593892">
    <property type="component" value="Chromosome"/>
</dbReference>
<dbReference type="InterPro" id="IPR011324">
    <property type="entry name" value="Cytotoxic_necrot_fac-like_cat"/>
</dbReference>
<reference evidence="11 12" key="1">
    <citation type="submission" date="2020-10" db="EMBL/GenBank/DDBJ databases">
        <title>Complete genome sequence of Paludibaculum fermentans P105T, a facultatively anaerobic acidobacterium capable of dissimilatory Fe(III) reduction.</title>
        <authorList>
            <person name="Dedysh S.N."/>
            <person name="Beletsky A.V."/>
            <person name="Kulichevskaya I.S."/>
            <person name="Mardanov A.V."/>
            <person name="Ravin N.V."/>
        </authorList>
    </citation>
    <scope>NUCLEOTIDE SEQUENCE [LARGE SCALE GENOMIC DNA]</scope>
    <source>
        <strain evidence="11 12">P105</strain>
    </source>
</reference>
<keyword evidence="6" id="KW-0862">Zinc</keyword>
<name>A0A7S7NP16_PALFE</name>
<dbReference type="GO" id="GO:0017061">
    <property type="term" value="F:S-methyl-5-thioadenosine phosphorylase activity"/>
    <property type="evidence" value="ECO:0007669"/>
    <property type="project" value="UniProtKB-EC"/>
</dbReference>
<evidence type="ECO:0000256" key="6">
    <source>
        <dbReference type="ARBA" id="ARBA00022833"/>
    </source>
</evidence>
<keyword evidence="3" id="KW-0808">Transferase</keyword>
<protein>
    <recommendedName>
        <fullName evidence="10">Purine nucleoside phosphorylase</fullName>
    </recommendedName>
</protein>
<keyword evidence="5" id="KW-0378">Hydrolase</keyword>
<evidence type="ECO:0000256" key="8">
    <source>
        <dbReference type="ARBA" id="ARBA00048968"/>
    </source>
</evidence>
<dbReference type="GO" id="GO:0005507">
    <property type="term" value="F:copper ion binding"/>
    <property type="evidence" value="ECO:0007669"/>
    <property type="project" value="TreeGrafter"/>
</dbReference>
<dbReference type="InterPro" id="IPR003730">
    <property type="entry name" value="Cu_polyphenol_OxRdtase"/>
</dbReference>
<evidence type="ECO:0000313" key="11">
    <source>
        <dbReference type="EMBL" id="QOY87168.1"/>
    </source>
</evidence>
<dbReference type="Gene3D" id="3.60.140.10">
    <property type="entry name" value="CNF1/YfiH-like putative cysteine hydrolases"/>
    <property type="match status" value="1"/>
</dbReference>
<evidence type="ECO:0000256" key="4">
    <source>
        <dbReference type="ARBA" id="ARBA00022723"/>
    </source>
</evidence>
<evidence type="ECO:0000313" key="12">
    <source>
        <dbReference type="Proteomes" id="UP000593892"/>
    </source>
</evidence>
<proteinExistence type="inferred from homology"/>
<dbReference type="KEGG" id="pfer:IRI77_31055"/>
<dbReference type="CDD" id="cd16833">
    <property type="entry name" value="YfiH"/>
    <property type="match status" value="1"/>
</dbReference>
<evidence type="ECO:0000256" key="3">
    <source>
        <dbReference type="ARBA" id="ARBA00022679"/>
    </source>
</evidence>
<dbReference type="PANTHER" id="PTHR30616">
    <property type="entry name" value="UNCHARACTERIZED PROTEIN YFIH"/>
    <property type="match status" value="1"/>
</dbReference>
<organism evidence="11 12">
    <name type="scientific">Paludibaculum fermentans</name>
    <dbReference type="NCBI Taxonomy" id="1473598"/>
    <lineage>
        <taxon>Bacteria</taxon>
        <taxon>Pseudomonadati</taxon>
        <taxon>Acidobacteriota</taxon>
        <taxon>Terriglobia</taxon>
        <taxon>Bryobacterales</taxon>
        <taxon>Bryobacteraceae</taxon>
        <taxon>Paludibaculum</taxon>
    </lineage>
</organism>
<dbReference type="NCBIfam" id="TIGR00726">
    <property type="entry name" value="peptidoglycan editing factor PgeF"/>
    <property type="match status" value="1"/>
</dbReference>
<evidence type="ECO:0000256" key="9">
    <source>
        <dbReference type="ARBA" id="ARBA00049893"/>
    </source>
</evidence>
<gene>
    <name evidence="11" type="primary">pgeF</name>
    <name evidence="11" type="ORF">IRI77_31055</name>
</gene>
<dbReference type="AlphaFoldDB" id="A0A7S7NP16"/>
<comment type="catalytic activity">
    <reaction evidence="8">
        <text>adenosine + phosphate = alpha-D-ribose 1-phosphate + adenine</text>
        <dbReference type="Rhea" id="RHEA:27642"/>
        <dbReference type="ChEBI" id="CHEBI:16335"/>
        <dbReference type="ChEBI" id="CHEBI:16708"/>
        <dbReference type="ChEBI" id="CHEBI:43474"/>
        <dbReference type="ChEBI" id="CHEBI:57720"/>
        <dbReference type="EC" id="2.4.2.1"/>
    </reaction>
    <physiologicalReaction direction="left-to-right" evidence="8">
        <dbReference type="Rhea" id="RHEA:27643"/>
    </physiologicalReaction>
</comment>